<keyword evidence="2" id="KW-1185">Reference proteome</keyword>
<comment type="caution">
    <text evidence="1">The sequence shown here is derived from an EMBL/GenBank/DDBJ whole genome shotgun (WGS) entry which is preliminary data.</text>
</comment>
<protein>
    <recommendedName>
        <fullName evidence="3">Reverse transcriptase/retrotransposon-derived protein RNase H-like domain-containing protein</fullName>
    </recommendedName>
</protein>
<dbReference type="AlphaFoldDB" id="A0A371GMS0"/>
<dbReference type="Proteomes" id="UP000257109">
    <property type="component" value="Unassembled WGS sequence"/>
</dbReference>
<sequence>MYLGCKEESSWASCLLIRKLKPTSTRGVEVDRSVGIIISVSTKGSRQSTTLFPILRKSTTHWNEDCEKTFQDLEVPRFTPSVSKTLSEHAFSVLVVQKQGKKQNSIYCINKVLHEAETRYQMIENLVLALVTSTRQL</sequence>
<evidence type="ECO:0000313" key="2">
    <source>
        <dbReference type="Proteomes" id="UP000257109"/>
    </source>
</evidence>
<organism evidence="1 2">
    <name type="scientific">Mucuna pruriens</name>
    <name type="common">Velvet bean</name>
    <name type="synonym">Dolichos pruriens</name>
    <dbReference type="NCBI Taxonomy" id="157652"/>
    <lineage>
        <taxon>Eukaryota</taxon>
        <taxon>Viridiplantae</taxon>
        <taxon>Streptophyta</taxon>
        <taxon>Embryophyta</taxon>
        <taxon>Tracheophyta</taxon>
        <taxon>Spermatophyta</taxon>
        <taxon>Magnoliopsida</taxon>
        <taxon>eudicotyledons</taxon>
        <taxon>Gunneridae</taxon>
        <taxon>Pentapetalae</taxon>
        <taxon>rosids</taxon>
        <taxon>fabids</taxon>
        <taxon>Fabales</taxon>
        <taxon>Fabaceae</taxon>
        <taxon>Papilionoideae</taxon>
        <taxon>50 kb inversion clade</taxon>
        <taxon>NPAAA clade</taxon>
        <taxon>indigoferoid/millettioid clade</taxon>
        <taxon>Phaseoleae</taxon>
        <taxon>Mucuna</taxon>
    </lineage>
</organism>
<feature type="non-terminal residue" evidence="1">
    <location>
        <position position="1"/>
    </location>
</feature>
<dbReference type="EMBL" id="QJKJ01005015">
    <property type="protein sequence ID" value="RDX91865.1"/>
    <property type="molecule type" value="Genomic_DNA"/>
</dbReference>
<evidence type="ECO:0000313" key="1">
    <source>
        <dbReference type="EMBL" id="RDX91865.1"/>
    </source>
</evidence>
<name>A0A371GMS0_MUCPR</name>
<dbReference type="OrthoDB" id="1425297at2759"/>
<proteinExistence type="predicted"/>
<evidence type="ECO:0008006" key="3">
    <source>
        <dbReference type="Google" id="ProtNLM"/>
    </source>
</evidence>
<gene>
    <name evidence="1" type="ORF">CR513_26087</name>
</gene>
<accession>A0A371GMS0</accession>
<reference evidence="1" key="1">
    <citation type="submission" date="2018-05" db="EMBL/GenBank/DDBJ databases">
        <title>Draft genome of Mucuna pruriens seed.</title>
        <authorList>
            <person name="Nnadi N.E."/>
            <person name="Vos R."/>
            <person name="Hasami M.H."/>
            <person name="Devisetty U.K."/>
            <person name="Aguiy J.C."/>
        </authorList>
    </citation>
    <scope>NUCLEOTIDE SEQUENCE [LARGE SCALE GENOMIC DNA]</scope>
    <source>
        <strain evidence="1">JCA_2017</strain>
    </source>
</reference>